<evidence type="ECO:0000313" key="7">
    <source>
        <dbReference type="EMBL" id="KAK0711035.1"/>
    </source>
</evidence>
<dbReference type="GO" id="GO:0003677">
    <property type="term" value="F:DNA binding"/>
    <property type="evidence" value="ECO:0007669"/>
    <property type="project" value="InterPro"/>
</dbReference>
<evidence type="ECO:0000256" key="3">
    <source>
        <dbReference type="ARBA" id="ARBA00022478"/>
    </source>
</evidence>
<keyword evidence="3" id="KW-0240">DNA-directed RNA polymerase</keyword>
<proteinExistence type="inferred from homology"/>
<name>A0AA40DPP5_9PEZI</name>
<feature type="region of interest" description="Disordered" evidence="6">
    <location>
        <begin position="1"/>
        <end position="39"/>
    </location>
</feature>
<dbReference type="Proteomes" id="UP001172102">
    <property type="component" value="Unassembled WGS sequence"/>
</dbReference>
<gene>
    <name evidence="7" type="ORF">B0H67DRAFT_584030</name>
</gene>
<keyword evidence="4" id="KW-0804">Transcription</keyword>
<evidence type="ECO:0000256" key="6">
    <source>
        <dbReference type="SAM" id="MobiDB-lite"/>
    </source>
</evidence>
<dbReference type="GO" id="GO:0005730">
    <property type="term" value="C:nucleolus"/>
    <property type="evidence" value="ECO:0007669"/>
    <property type="project" value="UniProtKB-SubCell"/>
</dbReference>
<evidence type="ECO:0000256" key="5">
    <source>
        <dbReference type="ARBA" id="ARBA00023242"/>
    </source>
</evidence>
<dbReference type="Pfam" id="PF06870">
    <property type="entry name" value="RNA_pol_I_A49"/>
    <property type="match status" value="1"/>
</dbReference>
<sequence>MADSSIKKRKQRLDDGFSKAKKKKVDFEQQSAGDASPSLKISQLVKPKVSPPVIAVTSGISLPRSIDFLAYDKTENTAATTKKRKNAPAPEMLLHSTSHKSIDYTAREDCPQGADPLVRHFIGVFDPKSGEVQVIEAKKMLVRGAVRSQQAAKDAMAERSIRQTVTDMKTGLGETFGTKKSRKAIKSKVENAITSGKGVDNMGSGDMAIMDSIKTATQNMATQEELQAIIDGARPVPRGHHDAEEIQDVYIPAEIIGAEVLNAIPVMDWQEKVEAQQAVEVPSRFIANRINRLAHNEGAVERLRVARYLLFILIFWATARQGKERGTKKIGSRRQLRELMAPAPEMVIENIRRKFSDNGAMRKTHIDLLMTHCCVFASIIDNFDVNTFDLREDLKIEQKQLSQYFMEVGARMKQVKNGDKVDHIAKLALPLVFPKIRKVRSR</sequence>
<dbReference type="GO" id="GO:0006351">
    <property type="term" value="P:DNA-templated transcription"/>
    <property type="evidence" value="ECO:0007669"/>
    <property type="project" value="InterPro"/>
</dbReference>
<comment type="subcellular location">
    <subcellularLocation>
        <location evidence="1">Nucleus</location>
        <location evidence="1">Nucleolus</location>
    </subcellularLocation>
</comment>
<comment type="caution">
    <text evidence="7">The sequence shown here is derived from an EMBL/GenBank/DDBJ whole genome shotgun (WGS) entry which is preliminary data.</text>
</comment>
<comment type="similarity">
    <text evidence="2">Belongs to the eukaryotic RPA49/POLR1E RNA polymerase subunit family.</text>
</comment>
<evidence type="ECO:0000256" key="4">
    <source>
        <dbReference type="ARBA" id="ARBA00023163"/>
    </source>
</evidence>
<protein>
    <submittedName>
        <fullName evidence="7">RNA polymerase I associated factor, A49-like protein</fullName>
    </submittedName>
</protein>
<keyword evidence="8" id="KW-1185">Reference proteome</keyword>
<dbReference type="GO" id="GO:0000428">
    <property type="term" value="C:DNA-directed RNA polymerase complex"/>
    <property type="evidence" value="ECO:0007669"/>
    <property type="project" value="UniProtKB-KW"/>
</dbReference>
<dbReference type="AlphaFoldDB" id="A0AA40DPP5"/>
<keyword evidence="5" id="KW-0539">Nucleus</keyword>
<accession>A0AA40DPP5</accession>
<dbReference type="EMBL" id="JAUKUA010000005">
    <property type="protein sequence ID" value="KAK0711035.1"/>
    <property type="molecule type" value="Genomic_DNA"/>
</dbReference>
<dbReference type="InterPro" id="IPR009668">
    <property type="entry name" value="RNA_pol-assoc_fac_A49-like"/>
</dbReference>
<organism evidence="7 8">
    <name type="scientific">Lasiosphaeris hirsuta</name>
    <dbReference type="NCBI Taxonomy" id="260670"/>
    <lineage>
        <taxon>Eukaryota</taxon>
        <taxon>Fungi</taxon>
        <taxon>Dikarya</taxon>
        <taxon>Ascomycota</taxon>
        <taxon>Pezizomycotina</taxon>
        <taxon>Sordariomycetes</taxon>
        <taxon>Sordariomycetidae</taxon>
        <taxon>Sordariales</taxon>
        <taxon>Lasiosphaeriaceae</taxon>
        <taxon>Lasiosphaeris</taxon>
    </lineage>
</organism>
<evidence type="ECO:0000313" key="8">
    <source>
        <dbReference type="Proteomes" id="UP001172102"/>
    </source>
</evidence>
<dbReference type="PANTHER" id="PTHR14440">
    <property type="entry name" value="DNA-DIRECTED RNA POLYMERASE I SUBUNIT RPA49"/>
    <property type="match status" value="1"/>
</dbReference>
<reference evidence="7" key="1">
    <citation type="submission" date="2023-06" db="EMBL/GenBank/DDBJ databases">
        <title>Genome-scale phylogeny and comparative genomics of the fungal order Sordariales.</title>
        <authorList>
            <consortium name="Lawrence Berkeley National Laboratory"/>
            <person name="Hensen N."/>
            <person name="Bonometti L."/>
            <person name="Westerberg I."/>
            <person name="Brannstrom I.O."/>
            <person name="Guillou S."/>
            <person name="Cros-Aarteil S."/>
            <person name="Calhoun S."/>
            <person name="Haridas S."/>
            <person name="Kuo A."/>
            <person name="Mondo S."/>
            <person name="Pangilinan J."/>
            <person name="Riley R."/>
            <person name="Labutti K."/>
            <person name="Andreopoulos B."/>
            <person name="Lipzen A."/>
            <person name="Chen C."/>
            <person name="Yanf M."/>
            <person name="Daum C."/>
            <person name="Ng V."/>
            <person name="Clum A."/>
            <person name="Steindorff A."/>
            <person name="Ohm R."/>
            <person name="Martin F."/>
            <person name="Silar P."/>
            <person name="Natvig D."/>
            <person name="Lalanne C."/>
            <person name="Gautier V."/>
            <person name="Ament-Velasquez S.L."/>
            <person name="Kruys A."/>
            <person name="Hutchinson M.I."/>
            <person name="Powell A.J."/>
            <person name="Barry K."/>
            <person name="Miller A.N."/>
            <person name="Grigoriev I.V."/>
            <person name="Debuchy R."/>
            <person name="Gladieux P."/>
            <person name="Thoren M.H."/>
            <person name="Johannesson H."/>
        </authorList>
    </citation>
    <scope>NUCLEOTIDE SEQUENCE</scope>
    <source>
        <strain evidence="7">SMH4607-1</strain>
    </source>
</reference>
<evidence type="ECO:0000256" key="2">
    <source>
        <dbReference type="ARBA" id="ARBA00009430"/>
    </source>
</evidence>
<evidence type="ECO:0000256" key="1">
    <source>
        <dbReference type="ARBA" id="ARBA00004604"/>
    </source>
</evidence>